<evidence type="ECO:0000259" key="2">
    <source>
        <dbReference type="Pfam" id="PF16391"/>
    </source>
</evidence>
<reference evidence="4 5" key="1">
    <citation type="submission" date="2018-08" db="EMBL/GenBank/DDBJ databases">
        <title>A genome reference for cultivated species of the human gut microbiota.</title>
        <authorList>
            <person name="Zou Y."/>
            <person name="Xue W."/>
            <person name="Luo G."/>
        </authorList>
    </citation>
    <scope>NUCLEOTIDE SEQUENCE [LARGE SCALE GENOMIC DNA]</scope>
    <source>
        <strain evidence="4 5">AF19-10AC</strain>
    </source>
</reference>
<evidence type="ECO:0000313" key="5">
    <source>
        <dbReference type="Proteomes" id="UP000284772"/>
    </source>
</evidence>
<proteinExistence type="predicted"/>
<dbReference type="InterPro" id="IPR033431">
    <property type="entry name" value="DUF5126"/>
</dbReference>
<dbReference type="EMBL" id="QRWT01000011">
    <property type="protein sequence ID" value="RGT51407.1"/>
    <property type="molecule type" value="Genomic_DNA"/>
</dbReference>
<feature type="domain" description="DUF4959" evidence="1">
    <location>
        <begin position="24"/>
        <end position="129"/>
    </location>
</feature>
<dbReference type="InterPro" id="IPR032527">
    <property type="entry name" value="DUF4959"/>
</dbReference>
<evidence type="ECO:0000313" key="4">
    <source>
        <dbReference type="EMBL" id="RGT51407.1"/>
    </source>
</evidence>
<dbReference type="Pfam" id="PF16323">
    <property type="entry name" value="DUF4959"/>
    <property type="match status" value="1"/>
</dbReference>
<dbReference type="Pfam" id="PF17166">
    <property type="entry name" value="DUF5126"/>
    <property type="match status" value="1"/>
</dbReference>
<sequence length="405" mass="45910">MVTLKSKYMKAKYGLLLLILLLTSCSEEIINKPYGSNDGKAPGIVEVVDYTPIPGGVILQVRNPSDEDLLYIKAKYQLDSGKEMEERISAYSSTITLEGFGNVSEKSITLSAVDRMENEGESSTIKVTPGRPTYLKAYDSMDMYVTFGGIGVSIKNEDKNNLIIDVYTKDEKGEWYITHTEYTSKPDIVFAVRGFENSPREFGVTIRDPWENKTEPVYTTVTPWYEVELDKGKFAEVLLPNDASMAYWGFSISRIWNGNYAYGANDMCHSSESEGWPQSFTFDLGVVAKLSRYKYWQRLQDDYIYQHGNLKKWELYGRSDTPPADGSWDGWIKLMECESLKPSGLPPGQISSEDKAYAAAGEEFEFPPSTPAVRYIRWKGLETFTGAQFIHFQEVTFYGQEDVIE</sequence>
<dbReference type="PROSITE" id="PS51257">
    <property type="entry name" value="PROKAR_LIPOPROTEIN"/>
    <property type="match status" value="1"/>
</dbReference>
<evidence type="ECO:0000259" key="1">
    <source>
        <dbReference type="Pfam" id="PF16323"/>
    </source>
</evidence>
<organism evidence="4 5">
    <name type="scientific">Bacteroides intestinalis</name>
    <dbReference type="NCBI Taxonomy" id="329854"/>
    <lineage>
        <taxon>Bacteria</taxon>
        <taxon>Pseudomonadati</taxon>
        <taxon>Bacteroidota</taxon>
        <taxon>Bacteroidia</taxon>
        <taxon>Bacteroidales</taxon>
        <taxon>Bacteroidaceae</taxon>
        <taxon>Bacteroides</taxon>
    </lineage>
</organism>
<feature type="domain" description="DUF5000" evidence="2">
    <location>
        <begin position="256"/>
        <end position="399"/>
    </location>
</feature>
<comment type="caution">
    <text evidence="4">The sequence shown here is derived from an EMBL/GenBank/DDBJ whole genome shotgun (WGS) entry which is preliminary data.</text>
</comment>
<dbReference type="InterPro" id="IPR032164">
    <property type="entry name" value="DUF5000"/>
</dbReference>
<evidence type="ECO:0000259" key="3">
    <source>
        <dbReference type="Pfam" id="PF17166"/>
    </source>
</evidence>
<dbReference type="Proteomes" id="UP000284772">
    <property type="component" value="Unassembled WGS sequence"/>
</dbReference>
<name>A0AAQ0LMF9_9BACE</name>
<dbReference type="AlphaFoldDB" id="A0AAQ0LMF9"/>
<protein>
    <submittedName>
        <fullName evidence="4">DUF5126 domain-containing protein</fullName>
    </submittedName>
</protein>
<dbReference type="Pfam" id="PF16391">
    <property type="entry name" value="DUF5000"/>
    <property type="match status" value="1"/>
</dbReference>
<feature type="domain" description="DUF5126" evidence="3">
    <location>
        <begin position="131"/>
        <end position="231"/>
    </location>
</feature>
<dbReference type="Gene3D" id="2.60.120.260">
    <property type="entry name" value="Galactose-binding domain-like"/>
    <property type="match status" value="1"/>
</dbReference>
<accession>A0AAQ0LMF9</accession>
<gene>
    <name evidence="4" type="ORF">DWX27_11925</name>
</gene>